<sequence>MRKLYKKRPKYFVTAVQLDLNFERIEYEKWGGKQKCKPGDWLINNSGDTYTVDKKYFIDNYQRVSPGVYNKIGEIWAEVATEDGSIKTLEGSTDYKAGDYLIFDREEGGDGYAIQKQVFERMYEEINPTTTLTREQESYINNRIQPRIDDFKNKANKNRNRFYVFQAIAILSAALVPVFSGFISDDTDPLKWLVAILGGTSAIVAGLLALYKFQENWIRYRSTYHDLESILAQFKTCSGIYVDSKQAFTLLLDNCERILKAEIGQWAESRRKKDSEDDG</sequence>
<protein>
    <recommendedName>
        <fullName evidence="4">DUF4231 domain-containing protein</fullName>
    </recommendedName>
</protein>
<dbReference type="Pfam" id="PF14015">
    <property type="entry name" value="DUF4231"/>
    <property type="match status" value="1"/>
</dbReference>
<keyword evidence="1" id="KW-1133">Transmembrane helix</keyword>
<dbReference type="Proteomes" id="UP000319040">
    <property type="component" value="Unassembled WGS sequence"/>
</dbReference>
<keyword evidence="3" id="KW-1185">Reference proteome</keyword>
<feature type="transmembrane region" description="Helical" evidence="1">
    <location>
        <begin position="162"/>
        <end position="184"/>
    </location>
</feature>
<feature type="transmembrane region" description="Helical" evidence="1">
    <location>
        <begin position="190"/>
        <end position="211"/>
    </location>
</feature>
<dbReference type="OrthoDB" id="9791874at2"/>
<evidence type="ECO:0008006" key="4">
    <source>
        <dbReference type="Google" id="ProtNLM"/>
    </source>
</evidence>
<keyword evidence="1" id="KW-0472">Membrane</keyword>
<accession>A0A521EDN5</accession>
<evidence type="ECO:0000256" key="1">
    <source>
        <dbReference type="SAM" id="Phobius"/>
    </source>
</evidence>
<keyword evidence="1" id="KW-0812">Transmembrane</keyword>
<dbReference type="RefSeq" id="WP_142534190.1">
    <property type="nucleotide sequence ID" value="NZ_FXTB01000008.1"/>
</dbReference>
<proteinExistence type="predicted"/>
<dbReference type="InterPro" id="IPR025325">
    <property type="entry name" value="DUF4231"/>
</dbReference>
<reference evidence="2 3" key="1">
    <citation type="submission" date="2017-05" db="EMBL/GenBank/DDBJ databases">
        <authorList>
            <person name="Varghese N."/>
            <person name="Submissions S."/>
        </authorList>
    </citation>
    <scope>NUCLEOTIDE SEQUENCE [LARGE SCALE GENOMIC DNA]</scope>
    <source>
        <strain evidence="2 3">DSM 27040</strain>
    </source>
</reference>
<name>A0A521EDN5_SACCC</name>
<dbReference type="NCBIfam" id="NF033634">
    <property type="entry name" value="SLATT_1"/>
    <property type="match status" value="1"/>
</dbReference>
<dbReference type="EMBL" id="FXTB01000008">
    <property type="protein sequence ID" value="SMO81942.1"/>
    <property type="molecule type" value="Genomic_DNA"/>
</dbReference>
<evidence type="ECO:0000313" key="2">
    <source>
        <dbReference type="EMBL" id="SMO81942.1"/>
    </source>
</evidence>
<dbReference type="AlphaFoldDB" id="A0A521EDN5"/>
<organism evidence="2 3">
    <name type="scientific">Saccharicrinis carchari</name>
    <dbReference type="NCBI Taxonomy" id="1168039"/>
    <lineage>
        <taxon>Bacteria</taxon>
        <taxon>Pseudomonadati</taxon>
        <taxon>Bacteroidota</taxon>
        <taxon>Bacteroidia</taxon>
        <taxon>Marinilabiliales</taxon>
        <taxon>Marinilabiliaceae</taxon>
        <taxon>Saccharicrinis</taxon>
    </lineage>
</organism>
<gene>
    <name evidence="2" type="ORF">SAMN06265379_108149</name>
</gene>
<evidence type="ECO:0000313" key="3">
    <source>
        <dbReference type="Proteomes" id="UP000319040"/>
    </source>
</evidence>